<evidence type="ECO:0000313" key="3">
    <source>
        <dbReference type="EMBL" id="RLN35689.1"/>
    </source>
</evidence>
<dbReference type="STRING" id="4540.A0A3L6TBT2"/>
<dbReference type="CDD" id="cd09272">
    <property type="entry name" value="RNase_HI_RT_Ty1"/>
    <property type="match status" value="1"/>
</dbReference>
<dbReference type="Pfam" id="PF07727">
    <property type="entry name" value="RVT_2"/>
    <property type="match status" value="1"/>
</dbReference>
<gene>
    <name evidence="3" type="ORF">C2845_PM03G01580</name>
</gene>
<reference evidence="4" key="1">
    <citation type="journal article" date="2019" name="Nat. Commun.">
        <title>The genome of broomcorn millet.</title>
        <authorList>
            <person name="Zou C."/>
            <person name="Miki D."/>
            <person name="Li D."/>
            <person name="Tang Q."/>
            <person name="Xiao L."/>
            <person name="Rajput S."/>
            <person name="Deng P."/>
            <person name="Jia W."/>
            <person name="Huang R."/>
            <person name="Zhang M."/>
            <person name="Sun Y."/>
            <person name="Hu J."/>
            <person name="Fu X."/>
            <person name="Schnable P.S."/>
            <person name="Li F."/>
            <person name="Zhang H."/>
            <person name="Feng B."/>
            <person name="Zhu X."/>
            <person name="Liu R."/>
            <person name="Schnable J.C."/>
            <person name="Zhu J.-K."/>
            <person name="Zhang H."/>
        </authorList>
    </citation>
    <scope>NUCLEOTIDE SEQUENCE [LARGE SCALE GENOMIC DNA]</scope>
</reference>
<protein>
    <recommendedName>
        <fullName evidence="2">Reverse transcriptase Ty1/copia-type domain-containing protein</fullName>
    </recommendedName>
</protein>
<sequence length="618" mass="68141">MTTTTAETSTSTSPAPSIHSSPTTPVYNTPVHDAGGATPATPRTHQSPNAPVFVLPPGTGALELLDADHDDDAPLRYRTIDSVLGPVTPPRPVTRELEEHLMLASEAESATFQEALQHENWRLAMLDEYTSIEDNQTWNLVDPPAGVKPIGVKWVYKTKRDAAGLVSKYKARLVAKGYVQRQGIDFDEVFAPVACLESIRLLLADAANEGWTVHHMDVKSAFLNGELLEEVYVEQPPGFVLKGHENKVLHLVRALYGLRQAPRAWYAKLDSSLLGLGFRHSCSEHAVYFRGEGAHRLVVGVYVDDLVITGGHERDIDEFKSQMKRTFQMSDLGLLRYYLGLEVSQNGDSITVAQSAYAAKILQGAGLAECNPSCIPMEPRIKLSKMSTAPAVDPTAYRSIVGALRYLVNTWPDLAFSVGYVSRFMEHPTTEHLAAVRRILRYIAGTLDYGCHYTRKGGDAELVGFSDSDHAGDVDTRKSTTGVLYFLGNNAITWQSQKQKVVALSSCEAEYIAGTTAACQGVWLSRLLSELKGKKESAVKIKIDSQSAIALRKNPVFHDRSKHIDTRYHFIRECVEEGRVQIASVGTADQLADIMTKPLARERFCELRAKLGLVKLNH</sequence>
<feature type="compositionally biased region" description="Low complexity" evidence="1">
    <location>
        <begin position="1"/>
        <end position="25"/>
    </location>
</feature>
<feature type="domain" description="Reverse transcriptase Ty1/copia-type" evidence="2">
    <location>
        <begin position="135"/>
        <end position="378"/>
    </location>
</feature>
<dbReference type="OrthoDB" id="443140at2759"/>
<accession>A0A3L6TBT2</accession>
<feature type="region of interest" description="Disordered" evidence="1">
    <location>
        <begin position="1"/>
        <end position="52"/>
    </location>
</feature>
<dbReference type="PANTHER" id="PTHR11439">
    <property type="entry name" value="GAG-POL-RELATED RETROTRANSPOSON"/>
    <property type="match status" value="1"/>
</dbReference>
<proteinExistence type="predicted"/>
<dbReference type="SUPFAM" id="SSF56672">
    <property type="entry name" value="DNA/RNA polymerases"/>
    <property type="match status" value="1"/>
</dbReference>
<dbReference type="EMBL" id="PQIB02000002">
    <property type="protein sequence ID" value="RLN35689.1"/>
    <property type="molecule type" value="Genomic_DNA"/>
</dbReference>
<evidence type="ECO:0000259" key="2">
    <source>
        <dbReference type="Pfam" id="PF07727"/>
    </source>
</evidence>
<organism evidence="3 4">
    <name type="scientific">Panicum miliaceum</name>
    <name type="common">Proso millet</name>
    <name type="synonym">Broomcorn millet</name>
    <dbReference type="NCBI Taxonomy" id="4540"/>
    <lineage>
        <taxon>Eukaryota</taxon>
        <taxon>Viridiplantae</taxon>
        <taxon>Streptophyta</taxon>
        <taxon>Embryophyta</taxon>
        <taxon>Tracheophyta</taxon>
        <taxon>Spermatophyta</taxon>
        <taxon>Magnoliopsida</taxon>
        <taxon>Liliopsida</taxon>
        <taxon>Poales</taxon>
        <taxon>Poaceae</taxon>
        <taxon>PACMAD clade</taxon>
        <taxon>Panicoideae</taxon>
        <taxon>Panicodae</taxon>
        <taxon>Paniceae</taxon>
        <taxon>Panicinae</taxon>
        <taxon>Panicum</taxon>
        <taxon>Panicum sect. Panicum</taxon>
    </lineage>
</organism>
<evidence type="ECO:0000313" key="4">
    <source>
        <dbReference type="Proteomes" id="UP000275267"/>
    </source>
</evidence>
<dbReference type="InterPro" id="IPR043502">
    <property type="entry name" value="DNA/RNA_pol_sf"/>
</dbReference>
<dbReference type="PANTHER" id="PTHR11439:SF515">
    <property type="entry name" value="GAG-POL POLYPROTEIN"/>
    <property type="match status" value="1"/>
</dbReference>
<dbReference type="InterPro" id="IPR013103">
    <property type="entry name" value="RVT_2"/>
</dbReference>
<dbReference type="Proteomes" id="UP000275267">
    <property type="component" value="Unassembled WGS sequence"/>
</dbReference>
<comment type="caution">
    <text evidence="3">The sequence shown here is derived from an EMBL/GenBank/DDBJ whole genome shotgun (WGS) entry which is preliminary data.</text>
</comment>
<dbReference type="AlphaFoldDB" id="A0A3L6TBT2"/>
<evidence type="ECO:0000256" key="1">
    <source>
        <dbReference type="SAM" id="MobiDB-lite"/>
    </source>
</evidence>
<keyword evidence="4" id="KW-1185">Reference proteome</keyword>
<name>A0A3L6TBT2_PANMI</name>